<evidence type="ECO:0000259" key="3">
    <source>
        <dbReference type="Pfam" id="PF01408"/>
    </source>
</evidence>
<dbReference type="Gene3D" id="3.40.50.720">
    <property type="entry name" value="NAD(P)-binding Rossmann-like Domain"/>
    <property type="match status" value="1"/>
</dbReference>
<protein>
    <recommendedName>
        <fullName evidence="3">Gfo/Idh/MocA-like oxidoreductase N-terminal domain-containing protein</fullName>
    </recommendedName>
</protein>
<dbReference type="InterPro" id="IPR000683">
    <property type="entry name" value="Gfo/Idh/MocA-like_OxRdtase_N"/>
</dbReference>
<evidence type="ECO:0000256" key="2">
    <source>
        <dbReference type="ARBA" id="ARBA00023002"/>
    </source>
</evidence>
<dbReference type="PATRIC" id="fig|1389415.4.peg.1593"/>
<dbReference type="PANTHER" id="PTHR22604:SF105">
    <property type="entry name" value="TRANS-1,2-DIHYDROBENZENE-1,2-DIOL DEHYDROGENASE"/>
    <property type="match status" value="1"/>
</dbReference>
<dbReference type="RefSeq" id="WP_023044328.1">
    <property type="nucleotide sequence ID" value="NZ_AXDT01000065.1"/>
</dbReference>
<feature type="domain" description="Gfo/Idh/MocA-like oxidoreductase N-terminal" evidence="3">
    <location>
        <begin position="54"/>
        <end position="116"/>
    </location>
</feature>
<dbReference type="Gene3D" id="3.30.360.10">
    <property type="entry name" value="Dihydrodipicolinate Reductase, domain 2"/>
    <property type="match status" value="1"/>
</dbReference>
<sequence length="319" mass="35315">MIAAIGNSEYLARRIAPILQEFNGVTEPVLVGTDHIMHPHSKAQPGQIKLVQRAEVLAAENIDIIYISSATGHHFDDCCDALNAGKHVLIEKPICLRVEEVLELDKISRQRNLTVFECLSYRYHPVWAQFIDLINFTHWSSNTTISAIFRIPSRDITDFRWQPEHGGAAADLGTYCVDALLQLGAHAKDIHVVRIMGTDQLTDRGVAVAGQNPSGLYSGYVGLWAIGDEYANSIVVADTHRRIELSRAFTPPPGFKGTIVERRKNCSEPSVVVVTEPGTASKICLFEGVKRIRKAQLAGIVDKKAIMDRITILERIVVT</sequence>
<proteinExistence type="inferred from homology"/>
<dbReference type="PANTHER" id="PTHR22604">
    <property type="entry name" value="OXIDOREDUCTASES"/>
    <property type="match status" value="1"/>
</dbReference>
<comment type="caution">
    <text evidence="4">The sequence shown here is derived from an EMBL/GenBank/DDBJ whole genome shotgun (WGS) entry which is preliminary data.</text>
</comment>
<dbReference type="AlphaFoldDB" id="U7R0W1"/>
<accession>U7R0W1</accession>
<name>U7R0W1_PHOTE</name>
<dbReference type="Pfam" id="PF01408">
    <property type="entry name" value="GFO_IDH_MocA"/>
    <property type="match status" value="1"/>
</dbReference>
<keyword evidence="5" id="KW-1185">Reference proteome</keyword>
<dbReference type="Proteomes" id="UP000017133">
    <property type="component" value="Unassembled WGS sequence"/>
</dbReference>
<evidence type="ECO:0000313" key="4">
    <source>
        <dbReference type="EMBL" id="ERT13603.1"/>
    </source>
</evidence>
<comment type="similarity">
    <text evidence="1">Belongs to the Gfo/Idh/MocA family.</text>
</comment>
<dbReference type="SUPFAM" id="SSF51735">
    <property type="entry name" value="NAD(P)-binding Rossmann-fold domains"/>
    <property type="match status" value="1"/>
</dbReference>
<keyword evidence="2" id="KW-0560">Oxidoreductase</keyword>
<reference evidence="4 5" key="1">
    <citation type="submission" date="2013-10" db="EMBL/GenBank/DDBJ databases">
        <title>Whole Genome Shotgun Sequence of Photorhabdus temperata J3.</title>
        <authorList>
            <person name="Park G.-S."/>
            <person name="Hong S.-J."/>
            <person name="Shin J.-H."/>
        </authorList>
    </citation>
    <scope>NUCLEOTIDE SEQUENCE [LARGE SCALE GENOMIC DNA]</scope>
    <source>
        <strain evidence="4 5">J3</strain>
    </source>
</reference>
<dbReference type="EMBL" id="AXDT01000065">
    <property type="protein sequence ID" value="ERT13603.1"/>
    <property type="molecule type" value="Genomic_DNA"/>
</dbReference>
<dbReference type="GO" id="GO:0016491">
    <property type="term" value="F:oxidoreductase activity"/>
    <property type="evidence" value="ECO:0007669"/>
    <property type="project" value="UniProtKB-KW"/>
</dbReference>
<organism evidence="4 5">
    <name type="scientific">Photorhabdus temperata J3</name>
    <dbReference type="NCBI Taxonomy" id="1389415"/>
    <lineage>
        <taxon>Bacteria</taxon>
        <taxon>Pseudomonadati</taxon>
        <taxon>Pseudomonadota</taxon>
        <taxon>Gammaproteobacteria</taxon>
        <taxon>Enterobacterales</taxon>
        <taxon>Morganellaceae</taxon>
        <taxon>Photorhabdus</taxon>
    </lineage>
</organism>
<dbReference type="GO" id="GO:0000166">
    <property type="term" value="F:nucleotide binding"/>
    <property type="evidence" value="ECO:0007669"/>
    <property type="project" value="InterPro"/>
</dbReference>
<evidence type="ECO:0000256" key="1">
    <source>
        <dbReference type="ARBA" id="ARBA00010928"/>
    </source>
</evidence>
<evidence type="ECO:0000313" key="5">
    <source>
        <dbReference type="Proteomes" id="UP000017133"/>
    </source>
</evidence>
<dbReference type="InterPro" id="IPR036291">
    <property type="entry name" value="NAD(P)-bd_dom_sf"/>
</dbReference>
<dbReference type="InterPro" id="IPR050984">
    <property type="entry name" value="Gfo/Idh/MocA_domain"/>
</dbReference>
<gene>
    <name evidence="4" type="ORF">O185_07955</name>
</gene>